<evidence type="ECO:0000256" key="3">
    <source>
        <dbReference type="ARBA" id="ARBA00023237"/>
    </source>
</evidence>
<keyword evidence="4" id="KW-0798">TonB box</keyword>
<dbReference type="InterPro" id="IPR037066">
    <property type="entry name" value="Plug_dom_sf"/>
</dbReference>
<dbReference type="NCBIfam" id="TIGR01782">
    <property type="entry name" value="TonB-Xanth-Caul"/>
    <property type="match status" value="1"/>
</dbReference>
<evidence type="ECO:0000259" key="6">
    <source>
        <dbReference type="Pfam" id="PF00593"/>
    </source>
</evidence>
<comment type="similarity">
    <text evidence="4">Belongs to the TonB-dependent receptor family.</text>
</comment>
<organism evidence="8 9">
    <name type="scientific">Caulobacter zeae</name>
    <dbReference type="NCBI Taxonomy" id="2055137"/>
    <lineage>
        <taxon>Bacteria</taxon>
        <taxon>Pseudomonadati</taxon>
        <taxon>Pseudomonadota</taxon>
        <taxon>Alphaproteobacteria</taxon>
        <taxon>Caulobacterales</taxon>
        <taxon>Caulobacteraceae</taxon>
        <taxon>Caulobacter</taxon>
    </lineage>
</organism>
<evidence type="ECO:0000256" key="4">
    <source>
        <dbReference type="RuleBase" id="RU003357"/>
    </source>
</evidence>
<comment type="caution">
    <text evidence="8">The sequence shown here is derived from an EMBL/GenBank/DDBJ whole genome shotgun (WGS) entry which is preliminary data.</text>
</comment>
<keyword evidence="3" id="KW-0998">Cell outer membrane</keyword>
<dbReference type="Gene3D" id="2.40.170.20">
    <property type="entry name" value="TonB-dependent receptor, beta-barrel domain"/>
    <property type="match status" value="1"/>
</dbReference>
<evidence type="ECO:0000256" key="5">
    <source>
        <dbReference type="SAM" id="SignalP"/>
    </source>
</evidence>
<dbReference type="OrthoDB" id="5476657at2"/>
<sequence length="1047" mass="114003">MTTPRSKSVWTRGLTLALLAGASQAVITTSALAQTAGSTEETAVEEIVVTGVRGSQLKSVDVKRREASIVDAISAEDIGKLPDVTIADSLQRIPGIQIQRNAGEGATVNIRGLAQVITLLNGEQYLSAGNMGSAQPNLLDVPSQLMNQVLVYKSTDPNNALSGISGTIDLRTRRPFQMQEGFTFAGAAEAQRGDRSKEDDYLANILASWRNDRVGLLVSAAQSKSNLGNNFSGAVSLSGNNDWGGSNPNNFLSPHGFESFNRVVERKRTGVNVSFEADLGEGFTLVAEGFYAKLDEYNRAAGINISNRWDGGAFGNWTRPTDFEQTGVSAPPPGPAPIGGNGRPWLAVSEYDIDAWWVNSFTVNRVTKSESKNYNLELKYDNGGNFTSEVRAIRANGDRLSMNGQAQGDLSNWQYAPDRFNLFRNAQDRTRGTFYPKAICDQYPASQRSNAVTGSAGGCYLNPNPLGYGQNPQLHYDISGKSPVWSGFDTPISGGLGAGKTLRDYMANKDSYAIGAFSSEGNNEVESDMNVFRADGHYKFDEKFLGFITKVDAGVRQSDRSVSVEQFHLFSGFYGGVPGAVQANGTPVPAGGCMAQWKAIDVVMNQNQCQAGEFVPNPITGVPEFQGYTVNRPTKLTTYNNAIWVNNLGGVTKGMPGFWAIDPRDFDDVLAFQKKVFGDAVRVQVPGQTYDVDLKEQSAYGAGAFEIGQLSGDFGLRVIQTELLVKQNLTGDVMNYGDTNADAGDTVTRRKYTDWLPSFNATYDLTDNIKLRFAYSKTMQPLDLGSYGGGLSIFTADCGATMPNVRCVTGASASGNPNLDPWRSQNFDGAIEYYFGRASMLNISAFKLKIDSFVTGGTIKGSFPDQDGVIRREVDVSLPLQGDGGEVSGVELGAKIAFTDIIPDVPILKNFGVDTNYTYSPSEESRLDLKGDKLPFFDNSKHQFNLVGWYQDDKLQARVAYNYRTDRLSGTMGGGGQRVIPIYQGSTGYVDVNVSYDVRKDVTVYFNGSNVTGEIEDYYLRFAKGKEQYSSQNEFEPRYTIGLRAKW</sequence>
<evidence type="ECO:0000259" key="7">
    <source>
        <dbReference type="Pfam" id="PF07715"/>
    </source>
</evidence>
<dbReference type="AlphaFoldDB" id="A0A2N5DFT6"/>
<dbReference type="InterPro" id="IPR000531">
    <property type="entry name" value="Beta-barrel_TonB"/>
</dbReference>
<dbReference type="InterPro" id="IPR010104">
    <property type="entry name" value="TonB_rcpt_bac"/>
</dbReference>
<feature type="chain" id="PRO_5014775495" evidence="5">
    <location>
        <begin position="34"/>
        <end position="1047"/>
    </location>
</feature>
<keyword evidence="2 4" id="KW-0472">Membrane</keyword>
<dbReference type="InterPro" id="IPR012910">
    <property type="entry name" value="Plug_dom"/>
</dbReference>
<protein>
    <submittedName>
        <fullName evidence="8">TonB-dependent receptor</fullName>
    </submittedName>
</protein>
<dbReference type="Pfam" id="PF00593">
    <property type="entry name" value="TonB_dep_Rec_b-barrel"/>
    <property type="match status" value="1"/>
</dbReference>
<dbReference type="PANTHER" id="PTHR40980">
    <property type="entry name" value="PLUG DOMAIN-CONTAINING PROTEIN"/>
    <property type="match status" value="1"/>
</dbReference>
<feature type="domain" description="TonB-dependent receptor-like beta-barrel" evidence="6">
    <location>
        <begin position="488"/>
        <end position="1011"/>
    </location>
</feature>
<feature type="domain" description="TonB-dependent receptor plug" evidence="7">
    <location>
        <begin position="64"/>
        <end position="163"/>
    </location>
</feature>
<dbReference type="SUPFAM" id="SSF56935">
    <property type="entry name" value="Porins"/>
    <property type="match status" value="1"/>
</dbReference>
<dbReference type="PANTHER" id="PTHR40980:SF3">
    <property type="entry name" value="TONB-DEPENDENT RECEPTOR-LIKE BETA-BARREL DOMAIN-CONTAINING PROTEIN"/>
    <property type="match status" value="1"/>
</dbReference>
<name>A0A2N5DFT6_9CAUL</name>
<evidence type="ECO:0000256" key="1">
    <source>
        <dbReference type="ARBA" id="ARBA00004442"/>
    </source>
</evidence>
<dbReference type="GO" id="GO:0009279">
    <property type="term" value="C:cell outer membrane"/>
    <property type="evidence" value="ECO:0007669"/>
    <property type="project" value="UniProtKB-SubCell"/>
</dbReference>
<gene>
    <name evidence="8" type="ORF">SGCZBJ_11890</name>
</gene>
<dbReference type="Proteomes" id="UP000234479">
    <property type="component" value="Unassembled WGS sequence"/>
</dbReference>
<reference evidence="8 9" key="1">
    <citation type="submission" date="2017-12" db="EMBL/GenBank/DDBJ databases">
        <title>The genome sequence of Caulobacter sp. 410.</title>
        <authorList>
            <person name="Gao J."/>
            <person name="Mao X."/>
            <person name="Sun J."/>
        </authorList>
    </citation>
    <scope>NUCLEOTIDE SEQUENCE [LARGE SCALE GENOMIC DNA]</scope>
    <source>
        <strain evidence="8 9">410</strain>
    </source>
</reference>
<keyword evidence="8" id="KW-0675">Receptor</keyword>
<proteinExistence type="inferred from homology"/>
<dbReference type="EMBL" id="PJRS01000022">
    <property type="protein sequence ID" value="PLR24934.1"/>
    <property type="molecule type" value="Genomic_DNA"/>
</dbReference>
<feature type="signal peptide" evidence="5">
    <location>
        <begin position="1"/>
        <end position="33"/>
    </location>
</feature>
<dbReference type="Gene3D" id="2.170.130.10">
    <property type="entry name" value="TonB-dependent receptor, plug domain"/>
    <property type="match status" value="1"/>
</dbReference>
<accession>A0A2N5DFT6</accession>
<comment type="subcellular location">
    <subcellularLocation>
        <location evidence="1 4">Cell outer membrane</location>
    </subcellularLocation>
</comment>
<evidence type="ECO:0000256" key="2">
    <source>
        <dbReference type="ARBA" id="ARBA00023136"/>
    </source>
</evidence>
<keyword evidence="5" id="KW-0732">Signal</keyword>
<keyword evidence="9" id="KW-1185">Reference proteome</keyword>
<evidence type="ECO:0000313" key="9">
    <source>
        <dbReference type="Proteomes" id="UP000234479"/>
    </source>
</evidence>
<dbReference type="InterPro" id="IPR036942">
    <property type="entry name" value="Beta-barrel_TonB_sf"/>
</dbReference>
<dbReference type="RefSeq" id="WP_101718212.1">
    <property type="nucleotide sequence ID" value="NZ_PJRS01000022.1"/>
</dbReference>
<dbReference type="Pfam" id="PF07715">
    <property type="entry name" value="Plug"/>
    <property type="match status" value="1"/>
</dbReference>
<evidence type="ECO:0000313" key="8">
    <source>
        <dbReference type="EMBL" id="PLR24934.1"/>
    </source>
</evidence>